<feature type="compositionally biased region" description="Polar residues" evidence="2">
    <location>
        <begin position="251"/>
        <end position="260"/>
    </location>
</feature>
<feature type="region of interest" description="Disordered" evidence="2">
    <location>
        <begin position="962"/>
        <end position="1059"/>
    </location>
</feature>
<protein>
    <submittedName>
        <fullName evidence="3">Uncharacterized protein</fullName>
    </submittedName>
</protein>
<proteinExistence type="predicted"/>
<organism evidence="3 4">
    <name type="scientific">Streptomyces hokutonensis</name>
    <dbReference type="NCBI Taxonomy" id="1306990"/>
    <lineage>
        <taxon>Bacteria</taxon>
        <taxon>Bacillati</taxon>
        <taxon>Actinomycetota</taxon>
        <taxon>Actinomycetes</taxon>
        <taxon>Kitasatosporales</taxon>
        <taxon>Streptomycetaceae</taxon>
        <taxon>Streptomyces</taxon>
    </lineage>
</organism>
<dbReference type="Proteomes" id="UP001601303">
    <property type="component" value="Unassembled WGS sequence"/>
</dbReference>
<feature type="compositionally biased region" description="Basic and acidic residues" evidence="2">
    <location>
        <begin position="2379"/>
        <end position="2392"/>
    </location>
</feature>
<feature type="coiled-coil region" evidence="1">
    <location>
        <begin position="728"/>
        <end position="755"/>
    </location>
</feature>
<feature type="compositionally biased region" description="Basic and acidic residues" evidence="2">
    <location>
        <begin position="3307"/>
        <end position="3338"/>
    </location>
</feature>
<feature type="compositionally biased region" description="Low complexity" evidence="2">
    <location>
        <begin position="664"/>
        <end position="683"/>
    </location>
</feature>
<feature type="region of interest" description="Disordered" evidence="2">
    <location>
        <begin position="2518"/>
        <end position="2561"/>
    </location>
</feature>
<dbReference type="RefSeq" id="WP_388113326.1">
    <property type="nucleotide sequence ID" value="NZ_JBIAHM010000016.1"/>
</dbReference>
<feature type="compositionally biased region" description="Low complexity" evidence="2">
    <location>
        <begin position="596"/>
        <end position="618"/>
    </location>
</feature>
<sequence>MAIVVSPKLNWLFFILIGENFLEANEDHAYDTSRSFDQLHQHIGALKSRAKQAVLTVGEGLPKGTADQFIGAINQVLPYLDQFEADLDKVTKNQVNIAMQIREAKWNIIAELIRLFIELAILAVMSFFTGGASASEAAVARARSRVFILEVLLELSRRTHLLPSFLEAAEEAFMTLAVRLAMMVGAPKGQRPKSIDWGDIGLSAVFGAVAGFLAPILTKTMKNLTNNVKNIGDLGKKFDDINVGGAKAPKPNTTDLNLTNKPKPGPAPGPGTHVPKTTPTAAPQVTPTPHGDESFSAKVLDQSGEFVADGASETLAESLVMGAFFGDFTPSWQTFVGSGLSERFEAGAEHAVTNSADWFKNLGNPPTISTSVSDLGTGDVGDVGRNTGPGKSGDTPSGGGETLGTYPSTTTVAGGLKSGVGSGPHTPVEADPESGQGTDTGMHIGTDADTSTKVPPLTVPDPPPHTSVPVIPPVVGSSTPFIAPVVGASAPPTAPETVIGSAPPIPPAVTGGSVTSAPPVVTDGSNANGNQPSAQNDDLNSPEAERAGTTRAEPPPTPVVTGTADPAVPVQPGQGVDTTPSLVQDSVVELPATELPPLTATSAPVTPTVGTTVPPAVTHNNPPLQGSSSNNTGTGNPTPHPGQAPTPTRTPTMDTGMGTGKGKAVASPTTDATDPPPDTVTHPAQLVGAAHDAHADAVRSLQHAVDTAEQLRVRVEAGEGASRDVTALHDADDRVRQAQADLSRTEARLRALGEVPRFHADAALDLGSEPSAQPSAIVPVVQRSDAQRHWIASQLTEEDLPHDFSVAGLPAGDVDVDVAALSSTGAALTVEQQTQAALGSGKLSLLETGLTPLQQAKALMLQPGPWSGHLDTAAATASRRLWDDAFTDFAMSTPGATPDTAHQSWDTATLLVLPLELHPVLADSRHASESFRSAVRQVADVLAAGGTRAEATSLADRLRKGLGLPQRLRGGAPKPEESSDVPQPVVTLGTGTPLVATTSTSTDSTTTITEVPVDGLVKSADDKSTSVSPRGPEDAPEKPRRQRPPRKGAPPNRRTPPLEPIDEDAEAEFIAPPVKKPATPGPTWVVHDLDSRRPPRVDLDLPPAPYSGGGPASFTDGARLPVYMGGIGELLRGLPRNLLRRSYTLGQGDRVLRGADRVVEQLDLNLRQPPGVRPRPARPGGNRAGDGLLDDVRHSLVHNPSGFFGDGQQFNYRTVDGKSRVLTVTARPYGQWERFTFGYANPVKIDTMQRNTALTGRVAVNSTSTSLAPTAPLGPVKTLFAPWGRVFAQFSWTKRVEYNLQNLVVNQNETRTTDGSHAHLDDVWYEFKVTDPAGRPVDRTGKAIRPASGTRAQVAFGFAVRDGLFVRIADSLTRPKPPADRLPPRMRLDRGSHYRMMNTESFGPVAHIRDWALQQIGTDTDSMAGKQINSFFSTDGFHRMSRVMAAGTVTSPPLFKDDAGREPLGVFSVRVEPGEAVLISETTAAELRDISQTTIRNERTTGRSSGVDIGGALGPAFQLLGIDQGKFDLRMLAGLNFRYGASRNRASVTGGTGAVKSAGQAKGDPTGLYLVQKTVTVTAPPDTRAPLPDRRRDDASSTPGKLRKNPPRTWSEAPRTRTFQTWAVERLTRTEARRLAGEASPAPGTPPRVPPYLTQDSPPTLGMSRVEEFTFADGSYVRDIDGEDRTFLDHFSDQVLEEVARAYPDLVAPLSELDPANPRWRNTDHFQMAVSNTLEVLNTLAFHSMAGNLETMMTTGLRISLVDSRRATRAHRYVWVDAALTDRRFEGTQKDLRLRFSAPGSENLGGRQSSARGVHIGAEGLLSLRDAATDEAGGPLHAGTASLGVRWGGRSDSESGYGAAATHEAMSIGTKGTHLYSYEVTLTARRGGFRRFRGLLRGVLFLNLLGTRPFVFTERERNLIGPAGAPGPSHSGPGVKGPSVGRVLLGVPVEHTPVRDTSRPHHPLHGVPLATTGRAARDLALAKRGLFERAGRRGHEEYRRHPYLTLAVVADPALGRAAEDVLKESSGNSWMLTHQGAPVHDAALRVFQSQFLTANFDQSSAPTGWRASGLWAKAPYLDRSSVLAHRSRLRPGSLTAVTGAVPIEAETTIGGATQASGRHTSTSTLFFGGQLVYLHSHDTGTGTTGNYGLVASPYRLDKSRFRAVSRTALAEINRKDQGRQVLVTADVDHEIAATSTLVGERATGVRRLPRWLAGASGRRVLVNDGWVGHVPEKSAYRMGLLRDRWGDVPLYTRRRWSPQPWLLDHPFGSFPLTALDTATVLNDFDRQLRPLGLTGSDRDTVHRLMSERVVRALGKEMTGGSSSVPARVGRWGSSTANLWVGSRKVRARAELTPVKVPVGRTAPDGSGFGGLGHSVELEEHRSAAETTQEGRGRASGASVGTTVSQGAHTGNDTVRMAGPTYAEVGSTQQTAAQNQSEGSVRIATATTTQAHAEYVTRYRMRLTLEVTDTREPQTGTGASAWVKRAAHRTWRGVSGRRLLRVSSEGDVGELVEHYPLSLMRPDPVDPTTERDDPLAPAALDAPGPSRRVAPPATTGPGGWLDTLHPDDSMKPFTMPPDGFKVRRIVGVDQLHTANSLVLASAYDTSFPLTDAVDDDLIARAQDTPLTRAGTGPAQNLEDGTGNGALSAFYDRTLDPGGYEVAGLTERGFFGGADADLRLYSRPQFRRARLLAVTDGMKHEAPKRHVQGGGASAGRVGQAESALGGGPATSTAATGTNQMGASGPGDVSTESDTLASGGDRLASVNVKPNTTRTFLFAIPTTWLSVAAVHHHVKDSAPVRAMRSPFGNPQRAPQARETDTTVLAWIREDVARELGLIGDDGFPPVAARAWDAVTKADKEWTAADKKYWELRRDEGPRRETALTDAEDLLTTLTARDPETLPQVIAARAELARLEQENDGAEPAHDGWAALHDAERDAAHDRVIALLRAAGDEVTAARAARDTARDELDDFTAELGERRAFAEALADEYARVREAADRLTRWHRLAATPAGRAQLGATPEPDEVVFRAPPAPGTAKAPVTEKKATETTDKETSDKDAEKKDGGEEGDAAGNAELRPAYSRPPWETADTPDPSLRRFDAAQDHRTLTATDPDGRSWVYDLHEPDGDGNGFFTAVLGVADRGGPTAVSESRRAGLAGRVARSIDMPPDVTLDPQAVFRATELTSRLREHFRRDPALSATVEENGGRLPDALLTALTSAQRQSLVRLHVQRARRWDDATADLAADLTARSLGVDITVVGEDGSYRFFPGSDDPTASLLRQVTVYRRGDSYLSARPRSATPVPAPPVRGAEPPPGDKDTKDADTTKGKETRGKESEGKGERDSDAQGKSVGDKQPPPARTVLVDGRQMTLQNVRPDGNCLFTAVIAGFGAQHPGHTVRGRAVHTMTVADLRNDTAGWYGTSAAAHQHATRDPLETIVHDRYPDLRSLQPLLTPLGLRRYLPLTATQQAGIQTQLKTEGLENVTGAEANARRRALTDQAYANNVRQLVLRTLHGPATSRSRALWREIRSHLPTVVPATPAQTVTLGERGLVDRAIRSPELWHTPFYDDVPLLLTQSLGIDLVVVQPDGHGGSILHRLSEDANGPTVYVAYNGIDHYETLLPTAPQPGPHGDLTAGFGDPVMPKRVKDEERDNEGDVRANPLWIPLEDVDPDLLITGNHDAVWLYTVTDDGRVLLGTDAPSQVMAQDQFDALLTGVRTRRPDVTAQSLRAEIDGLGHTGIAAVFEEGGRTRPGASRVSGEFRWSESLRTWTVNDKSGRYMSKSVRPDIAPAVAAGWLDNVAALFTDRLGVQVAPEQVKSSATKPPEPQHGDTENRSASLPVTLRQPADGGDWLPSALVDALRKREADSFGRPGLGGLLGGPDPSDALHRWTEFRLAAPDAASRVPRLAAADWAGPAHTTVSLDDLAAVGVTPTPDQAAFAALTGALPLGDLTLTHAQRYRLLRRWADRDDLLTEIAAGTAARDLGIVLTLVTDDGTVRRFEP</sequence>
<dbReference type="EMBL" id="JBIAHM010000016">
    <property type="protein sequence ID" value="MFE9604387.1"/>
    <property type="molecule type" value="Genomic_DNA"/>
</dbReference>
<feature type="compositionally biased region" description="Polar residues" evidence="2">
    <location>
        <begin position="619"/>
        <end position="637"/>
    </location>
</feature>
<feature type="compositionally biased region" description="Polar residues" evidence="2">
    <location>
        <begin position="523"/>
        <end position="539"/>
    </location>
</feature>
<feature type="region of interest" description="Disordered" evidence="2">
    <location>
        <begin position="1577"/>
        <end position="1614"/>
    </location>
</feature>
<reference evidence="3 4" key="1">
    <citation type="submission" date="2024-10" db="EMBL/GenBank/DDBJ databases">
        <title>The Natural Products Discovery Center: Release of the First 8490 Sequenced Strains for Exploring Actinobacteria Biosynthetic Diversity.</title>
        <authorList>
            <person name="Kalkreuter E."/>
            <person name="Kautsar S.A."/>
            <person name="Yang D."/>
            <person name="Bader C.D."/>
            <person name="Teijaro C.N."/>
            <person name="Fluegel L."/>
            <person name="Davis C.M."/>
            <person name="Simpson J.R."/>
            <person name="Lauterbach L."/>
            <person name="Steele A.D."/>
            <person name="Gui C."/>
            <person name="Meng S."/>
            <person name="Li G."/>
            <person name="Viehrig K."/>
            <person name="Ye F."/>
            <person name="Su P."/>
            <person name="Kiefer A.F."/>
            <person name="Nichols A."/>
            <person name="Cepeda A.J."/>
            <person name="Yan W."/>
            <person name="Fan B."/>
            <person name="Jiang Y."/>
            <person name="Adhikari A."/>
            <person name="Zheng C.-J."/>
            <person name="Schuster L."/>
            <person name="Cowan T.M."/>
            <person name="Smanski M.J."/>
            <person name="Chevrette M.G."/>
            <person name="De Carvalho L.P.S."/>
            <person name="Shen B."/>
        </authorList>
    </citation>
    <scope>NUCLEOTIDE SEQUENCE [LARGE SCALE GENOMIC DNA]</scope>
    <source>
        <strain evidence="3 4">NPDC006488</strain>
    </source>
</reference>
<feature type="compositionally biased region" description="Low complexity" evidence="2">
    <location>
        <begin position="997"/>
        <end position="1009"/>
    </location>
</feature>
<keyword evidence="1" id="KW-0175">Coiled coil</keyword>
<feature type="region of interest" description="Disordered" evidence="2">
    <location>
        <begin position="369"/>
        <end position="463"/>
    </location>
</feature>
<feature type="compositionally biased region" description="Low complexity" evidence="2">
    <location>
        <begin position="270"/>
        <end position="289"/>
    </location>
</feature>
<evidence type="ECO:0000313" key="3">
    <source>
        <dbReference type="EMBL" id="MFE9604387.1"/>
    </source>
</evidence>
<feature type="region of interest" description="Disordered" evidence="2">
    <location>
        <begin position="492"/>
        <end position="580"/>
    </location>
</feature>
<feature type="region of interest" description="Disordered" evidence="2">
    <location>
        <begin position="2698"/>
        <end position="2762"/>
    </location>
</feature>
<feature type="compositionally biased region" description="Basic and acidic residues" evidence="2">
    <location>
        <begin position="3036"/>
        <end position="3060"/>
    </location>
</feature>
<keyword evidence="4" id="KW-1185">Reference proteome</keyword>
<feature type="region of interest" description="Disordered" evidence="2">
    <location>
        <begin position="3806"/>
        <end position="3836"/>
    </location>
</feature>
<feature type="region of interest" description="Disordered" evidence="2">
    <location>
        <begin position="2379"/>
        <end position="2412"/>
    </location>
</feature>
<evidence type="ECO:0000256" key="1">
    <source>
        <dbReference type="SAM" id="Coils"/>
    </source>
</evidence>
<comment type="caution">
    <text evidence="3">The sequence shown here is derived from an EMBL/GenBank/DDBJ whole genome shotgun (WGS) entry which is preliminary data.</text>
</comment>
<feature type="compositionally biased region" description="Polar residues" evidence="2">
    <location>
        <begin position="2398"/>
        <end position="2412"/>
    </location>
</feature>
<feature type="region of interest" description="Disordered" evidence="2">
    <location>
        <begin position="245"/>
        <end position="295"/>
    </location>
</feature>
<evidence type="ECO:0000256" key="2">
    <source>
        <dbReference type="SAM" id="MobiDB-lite"/>
    </source>
</evidence>
<feature type="region of interest" description="Disordered" evidence="2">
    <location>
        <begin position="3007"/>
        <end position="3091"/>
    </location>
</feature>
<feature type="region of interest" description="Disordered" evidence="2">
    <location>
        <begin position="3283"/>
        <end position="3357"/>
    </location>
</feature>
<accession>A0ABW6MGB6</accession>
<feature type="compositionally biased region" description="Low complexity" evidence="2">
    <location>
        <begin position="645"/>
        <end position="656"/>
    </location>
</feature>
<feature type="region of interest" description="Disordered" evidence="2">
    <location>
        <begin position="593"/>
        <end position="683"/>
    </location>
</feature>
<name>A0ABW6MGB6_9ACTN</name>
<evidence type="ECO:0000313" key="4">
    <source>
        <dbReference type="Proteomes" id="UP001601303"/>
    </source>
</evidence>
<gene>
    <name evidence="3" type="ORF">ACFYNQ_38285</name>
</gene>